<dbReference type="Proteomes" id="UP000735874">
    <property type="component" value="Unassembled WGS sequence"/>
</dbReference>
<comment type="caution">
    <text evidence="1">The sequence shown here is derived from an EMBL/GenBank/DDBJ whole genome shotgun (WGS) entry which is preliminary data.</text>
</comment>
<sequence>MLCFCRVNDGGLTRNTVSCSVHYVDVGMWASFSKSLAVLLRRTLWPVVEPGNAYSLTHHTDKSLVFFSNEVWVNKTIVECRLYRKLIVESLIQRTSASQPVRPYADQLQLTSFVLLQTVDGYAKRKQDKRSKFSERSSLQLCVACGCFLRCCGGVGALLWKVQIAVKQWMSDAAWHF</sequence>
<dbReference type="EMBL" id="RCMG01000263">
    <property type="protein sequence ID" value="KAG2858133.1"/>
    <property type="molecule type" value="Genomic_DNA"/>
</dbReference>
<dbReference type="Proteomes" id="UP000697107">
    <property type="component" value="Unassembled WGS sequence"/>
</dbReference>
<evidence type="ECO:0000313" key="1">
    <source>
        <dbReference type="EMBL" id="KAG2858133.1"/>
    </source>
</evidence>
<dbReference type="EMBL" id="RCML01000254">
    <property type="protein sequence ID" value="KAG2983583.1"/>
    <property type="molecule type" value="Genomic_DNA"/>
</dbReference>
<name>A0A8T0Z7D7_9STRA</name>
<proteinExistence type="predicted"/>
<evidence type="ECO:0000313" key="2">
    <source>
        <dbReference type="EMBL" id="KAG2983583.1"/>
    </source>
</evidence>
<organism evidence="1 3">
    <name type="scientific">Phytophthora cactorum</name>
    <dbReference type="NCBI Taxonomy" id="29920"/>
    <lineage>
        <taxon>Eukaryota</taxon>
        <taxon>Sar</taxon>
        <taxon>Stramenopiles</taxon>
        <taxon>Oomycota</taxon>
        <taxon>Peronosporomycetes</taxon>
        <taxon>Peronosporales</taxon>
        <taxon>Peronosporaceae</taxon>
        <taxon>Phytophthora</taxon>
    </lineage>
</organism>
<dbReference type="AlphaFoldDB" id="A0A8T0Z7D7"/>
<gene>
    <name evidence="1" type="ORF">PC113_g10078</name>
    <name evidence="2" type="ORF">PC118_g9347</name>
</gene>
<protein>
    <submittedName>
        <fullName evidence="1">Uncharacterized protein</fullName>
    </submittedName>
</protein>
<accession>A0A8T0Z7D7</accession>
<evidence type="ECO:0000313" key="3">
    <source>
        <dbReference type="Proteomes" id="UP000735874"/>
    </source>
</evidence>
<reference evidence="1" key="1">
    <citation type="submission" date="2018-10" db="EMBL/GenBank/DDBJ databases">
        <title>Effector identification in a new, highly contiguous assembly of the strawberry crown rot pathogen Phytophthora cactorum.</title>
        <authorList>
            <person name="Armitage A.D."/>
            <person name="Nellist C.F."/>
            <person name="Bates H."/>
            <person name="Vickerstaff R.J."/>
            <person name="Harrison R.J."/>
        </authorList>
    </citation>
    <scope>NUCLEOTIDE SEQUENCE</scope>
    <source>
        <strain evidence="1">15-7</strain>
        <strain evidence="2">P415</strain>
    </source>
</reference>